<gene>
    <name evidence="2" type="ORF">XNOV1_A001460</name>
</gene>
<evidence type="ECO:0000256" key="1">
    <source>
        <dbReference type="ARBA" id="ARBA00004328"/>
    </source>
</evidence>
<sequence length="390" mass="43277">MKVKKENNPIQHLHSKIKMQSSIPLHELALMSASNDRHSRTDDFCTLRVHVQERTMLFISSDCRSEVGLARALVIAVEALLHLPVESEVSGALLNAILTIGIHSPDNFLAEVSKKMECPSTSHPMVIQRGLLVVKDNNDPLAATLGRAMAQAATAFNQRRLESVRNPDALNCANLTPDIILASVCAFTFALAIKAVSCYNSAIDNALTRIRVMVDGGSAHLDQSYLLSRRMMTTLAQLIRGQMTVRWVVVGLSLQVELQHTKPWMKVVKYLSEYMQDTGIVVFVLIRDLLLQIGVPELKLNIFICELTRFKEACLAHVELKEYGPYVRFLELPEAKLFQAGRFPNLVQFMRGFASEFNPRAVDLLTGGGVQVPAIYNLGVCAGRRAAANR</sequence>
<dbReference type="EMBL" id="OY660880">
    <property type="protein sequence ID" value="CAJ1077502.1"/>
    <property type="molecule type" value="Genomic_DNA"/>
</dbReference>
<dbReference type="InterPro" id="IPR002021">
    <property type="entry name" value="Paramyx_ncap"/>
</dbReference>
<name>A0AAV1GV27_XYRNO</name>
<protein>
    <submittedName>
        <fullName evidence="2">Polycystic kidney disease protein 1-like 2</fullName>
    </submittedName>
</protein>
<dbReference type="GO" id="GO:0005198">
    <property type="term" value="F:structural molecule activity"/>
    <property type="evidence" value="ECO:0007669"/>
    <property type="project" value="InterPro"/>
</dbReference>
<keyword evidence="3" id="KW-1185">Reference proteome</keyword>
<evidence type="ECO:0000313" key="3">
    <source>
        <dbReference type="Proteomes" id="UP001178508"/>
    </source>
</evidence>
<dbReference type="Pfam" id="PF00973">
    <property type="entry name" value="Paramyxo_ncap"/>
    <property type="match status" value="1"/>
</dbReference>
<reference evidence="2" key="1">
    <citation type="submission" date="2023-08" db="EMBL/GenBank/DDBJ databases">
        <authorList>
            <person name="Alioto T."/>
            <person name="Alioto T."/>
            <person name="Gomez Garrido J."/>
        </authorList>
    </citation>
    <scope>NUCLEOTIDE SEQUENCE</scope>
</reference>
<organism evidence="2 3">
    <name type="scientific">Xyrichtys novacula</name>
    <name type="common">Pearly razorfish</name>
    <name type="synonym">Hemipteronotus novacula</name>
    <dbReference type="NCBI Taxonomy" id="13765"/>
    <lineage>
        <taxon>Eukaryota</taxon>
        <taxon>Metazoa</taxon>
        <taxon>Chordata</taxon>
        <taxon>Craniata</taxon>
        <taxon>Vertebrata</taxon>
        <taxon>Euteleostomi</taxon>
        <taxon>Actinopterygii</taxon>
        <taxon>Neopterygii</taxon>
        <taxon>Teleostei</taxon>
        <taxon>Neoteleostei</taxon>
        <taxon>Acanthomorphata</taxon>
        <taxon>Eupercaria</taxon>
        <taxon>Labriformes</taxon>
        <taxon>Labridae</taxon>
        <taxon>Xyrichtys</taxon>
    </lineage>
</organism>
<dbReference type="Proteomes" id="UP001178508">
    <property type="component" value="Chromosome 17"/>
</dbReference>
<accession>A0AAV1GV27</accession>
<dbReference type="AlphaFoldDB" id="A0AAV1GV27"/>
<evidence type="ECO:0000313" key="2">
    <source>
        <dbReference type="EMBL" id="CAJ1077502.1"/>
    </source>
</evidence>
<comment type="subcellular location">
    <subcellularLocation>
        <location evidence="1">Virion</location>
    </subcellularLocation>
</comment>
<proteinExistence type="predicted"/>